<dbReference type="OrthoDB" id="524799at2759"/>
<keyword evidence="6" id="KW-0822">Tryptophan biosynthesis</keyword>
<dbReference type="InterPro" id="IPR013785">
    <property type="entry name" value="Aldolase_TIM"/>
</dbReference>
<proteinExistence type="predicted"/>
<dbReference type="GO" id="GO:0004425">
    <property type="term" value="F:indole-3-glycerol-phosphate synthase activity"/>
    <property type="evidence" value="ECO:0007669"/>
    <property type="project" value="UniProtKB-EC"/>
</dbReference>
<keyword evidence="7" id="KW-0057">Aromatic amino acid biosynthesis</keyword>
<keyword evidence="4" id="KW-0028">Amino-acid biosynthesis</keyword>
<keyword evidence="11" id="KW-1185">Reference proteome</keyword>
<evidence type="ECO:0000256" key="4">
    <source>
        <dbReference type="ARBA" id="ARBA00022605"/>
    </source>
</evidence>
<dbReference type="UniPathway" id="UPA00035">
    <property type="reaction ID" value="UER00043"/>
</dbReference>
<dbReference type="PANTHER" id="PTHR22854:SF2">
    <property type="entry name" value="INDOLE-3-GLYCEROL-PHOSPHATE SYNTHASE"/>
    <property type="match status" value="1"/>
</dbReference>
<dbReference type="STRING" id="448386.A0A2V3J052"/>
<dbReference type="Pfam" id="PF00218">
    <property type="entry name" value="IGPS"/>
    <property type="match status" value="1"/>
</dbReference>
<name>A0A2V3J052_9FLOR</name>
<dbReference type="EMBL" id="NBIV01000020">
    <property type="protein sequence ID" value="PXF47792.1"/>
    <property type="molecule type" value="Genomic_DNA"/>
</dbReference>
<dbReference type="Proteomes" id="UP000247409">
    <property type="component" value="Unassembled WGS sequence"/>
</dbReference>
<evidence type="ECO:0000256" key="5">
    <source>
        <dbReference type="ARBA" id="ARBA00022793"/>
    </source>
</evidence>
<comment type="caution">
    <text evidence="10">The sequence shown here is derived from an EMBL/GenBank/DDBJ whole genome shotgun (WGS) entry which is preliminary data.</text>
</comment>
<dbReference type="SUPFAM" id="SSF51366">
    <property type="entry name" value="Ribulose-phoshate binding barrel"/>
    <property type="match status" value="1"/>
</dbReference>
<reference evidence="10 11" key="1">
    <citation type="journal article" date="2018" name="Mol. Biol. Evol.">
        <title>Analysis of the draft genome of the red seaweed Gracilariopsis chorda provides insights into genome size evolution in Rhodophyta.</title>
        <authorList>
            <person name="Lee J."/>
            <person name="Yang E.C."/>
            <person name="Graf L."/>
            <person name="Yang J.H."/>
            <person name="Qiu H."/>
            <person name="Zel Zion U."/>
            <person name="Chan C.X."/>
            <person name="Stephens T.G."/>
            <person name="Weber A.P.M."/>
            <person name="Boo G.H."/>
            <person name="Boo S.M."/>
            <person name="Kim K.M."/>
            <person name="Shin Y."/>
            <person name="Jung M."/>
            <person name="Lee S.J."/>
            <person name="Yim H.S."/>
            <person name="Lee J.H."/>
            <person name="Bhattacharya D."/>
            <person name="Yoon H.S."/>
        </authorList>
    </citation>
    <scope>NUCLEOTIDE SEQUENCE [LARGE SCALE GENOMIC DNA]</scope>
    <source>
        <strain evidence="10 11">SKKU-2015</strain>
        <tissue evidence="10">Whole body</tissue>
    </source>
</reference>
<evidence type="ECO:0000313" key="10">
    <source>
        <dbReference type="EMBL" id="PXF47792.1"/>
    </source>
</evidence>
<dbReference type="Gene3D" id="3.20.20.70">
    <property type="entry name" value="Aldolase class I"/>
    <property type="match status" value="1"/>
</dbReference>
<evidence type="ECO:0000256" key="7">
    <source>
        <dbReference type="ARBA" id="ARBA00023141"/>
    </source>
</evidence>
<feature type="domain" description="Indole-3-glycerol phosphate synthase" evidence="9">
    <location>
        <begin position="112"/>
        <end position="354"/>
    </location>
</feature>
<dbReference type="InterPro" id="IPR045186">
    <property type="entry name" value="Indole-3-glycerol_P_synth"/>
</dbReference>
<sequence length="379" mass="41618">MVCVIFYSENAPKRHSGLNSEPGHVISEGTLYPSFVPHVHHSSILGIRCNPNNTRCPLQRRSRYQVRSRTHRRAAVTMSWKPIGLLQEAVELKKIEVELMESTLSERPDHPINLCRSFYAQQSSHHFSKALRRRDGTLAVVAAMKRFQAPRPGETAVKIADLEDIAREARALSTSGVDAALVYTDSLRFGVETSELTKIARLQRVSNVDPGMPIARQDLIIDAVQIAEAAVAGATAVNIVAAAALPEIMELMNSATSMGIESIIECHTELERDFAMECGATMLYLTNWDRTRNKLVPGTAERLIEAVPPWVLTMGGGGLTTASDCWSLLDAGFNGVVLGTALLQTQRPRGFISEIRSQKRHSGNIFAGDMGVPFSENTE</sequence>
<protein>
    <recommendedName>
        <fullName evidence="3">indole-3-glycerol-phosphate synthase</fullName>
        <ecNumber evidence="3">4.1.1.48</ecNumber>
    </recommendedName>
</protein>
<dbReference type="PANTHER" id="PTHR22854">
    <property type="entry name" value="TRYPTOPHAN BIOSYNTHESIS PROTEIN"/>
    <property type="match status" value="1"/>
</dbReference>
<keyword evidence="5" id="KW-0210">Decarboxylase</keyword>
<evidence type="ECO:0000313" key="11">
    <source>
        <dbReference type="Proteomes" id="UP000247409"/>
    </source>
</evidence>
<evidence type="ECO:0000259" key="9">
    <source>
        <dbReference type="Pfam" id="PF00218"/>
    </source>
</evidence>
<evidence type="ECO:0000256" key="1">
    <source>
        <dbReference type="ARBA" id="ARBA00001633"/>
    </source>
</evidence>
<evidence type="ECO:0000256" key="8">
    <source>
        <dbReference type="ARBA" id="ARBA00023239"/>
    </source>
</evidence>
<dbReference type="EC" id="4.1.1.48" evidence="3"/>
<accession>A0A2V3J052</accession>
<comment type="catalytic activity">
    <reaction evidence="1">
        <text>1-(2-carboxyphenylamino)-1-deoxy-D-ribulose 5-phosphate + H(+) = (1S,2R)-1-C-(indol-3-yl)glycerol 3-phosphate + CO2 + H2O</text>
        <dbReference type="Rhea" id="RHEA:23476"/>
        <dbReference type="ChEBI" id="CHEBI:15377"/>
        <dbReference type="ChEBI" id="CHEBI:15378"/>
        <dbReference type="ChEBI" id="CHEBI:16526"/>
        <dbReference type="ChEBI" id="CHEBI:58613"/>
        <dbReference type="ChEBI" id="CHEBI:58866"/>
        <dbReference type="EC" id="4.1.1.48"/>
    </reaction>
</comment>
<gene>
    <name evidence="10" type="ORF">BWQ96_02474</name>
</gene>
<evidence type="ECO:0000256" key="2">
    <source>
        <dbReference type="ARBA" id="ARBA00004696"/>
    </source>
</evidence>
<keyword evidence="8" id="KW-0456">Lyase</keyword>
<organism evidence="10 11">
    <name type="scientific">Gracilariopsis chorda</name>
    <dbReference type="NCBI Taxonomy" id="448386"/>
    <lineage>
        <taxon>Eukaryota</taxon>
        <taxon>Rhodophyta</taxon>
        <taxon>Florideophyceae</taxon>
        <taxon>Rhodymeniophycidae</taxon>
        <taxon>Gracilariales</taxon>
        <taxon>Gracilariaceae</taxon>
        <taxon>Gracilariopsis</taxon>
    </lineage>
</organism>
<dbReference type="InterPro" id="IPR013798">
    <property type="entry name" value="Indole-3-glycerol_P_synth_dom"/>
</dbReference>
<comment type="pathway">
    <text evidence="2">Amino-acid biosynthesis; L-tryptophan biosynthesis; L-tryptophan from chorismate: step 4/5.</text>
</comment>
<evidence type="ECO:0000256" key="6">
    <source>
        <dbReference type="ARBA" id="ARBA00022822"/>
    </source>
</evidence>
<dbReference type="GO" id="GO:0004640">
    <property type="term" value="F:phosphoribosylanthranilate isomerase activity"/>
    <property type="evidence" value="ECO:0007669"/>
    <property type="project" value="TreeGrafter"/>
</dbReference>
<dbReference type="InterPro" id="IPR011060">
    <property type="entry name" value="RibuloseP-bd_barrel"/>
</dbReference>
<dbReference type="AlphaFoldDB" id="A0A2V3J052"/>
<evidence type="ECO:0000256" key="3">
    <source>
        <dbReference type="ARBA" id="ARBA00012362"/>
    </source>
</evidence>
<dbReference type="GO" id="GO:0000162">
    <property type="term" value="P:L-tryptophan biosynthetic process"/>
    <property type="evidence" value="ECO:0007669"/>
    <property type="project" value="UniProtKB-UniPathway"/>
</dbReference>